<dbReference type="InterPro" id="IPR046371">
    <property type="entry name" value="Bcl-2_BH1-3"/>
</dbReference>
<dbReference type="Proteomes" id="UP001497623">
    <property type="component" value="Unassembled WGS sequence"/>
</dbReference>
<evidence type="ECO:0000313" key="9">
    <source>
        <dbReference type="Proteomes" id="UP001497623"/>
    </source>
</evidence>
<comment type="caution">
    <text evidence="8">The sequence shown here is derived from an EMBL/GenBank/DDBJ whole genome shotgun (WGS) entry which is preliminary data.</text>
</comment>
<evidence type="ECO:0000256" key="3">
    <source>
        <dbReference type="ARBA" id="ARBA00022692"/>
    </source>
</evidence>
<evidence type="ECO:0000259" key="7">
    <source>
        <dbReference type="SMART" id="SM00337"/>
    </source>
</evidence>
<gene>
    <name evidence="8" type="ORF">MNOR_LOCUS33420</name>
</gene>
<dbReference type="GO" id="GO:0001836">
    <property type="term" value="P:release of cytochrome c from mitochondria"/>
    <property type="evidence" value="ECO:0007669"/>
    <property type="project" value="TreeGrafter"/>
</dbReference>
<evidence type="ECO:0000256" key="6">
    <source>
        <dbReference type="ARBA" id="ARBA00023136"/>
    </source>
</evidence>
<dbReference type="Gene3D" id="1.10.437.10">
    <property type="entry name" value="Blc2-like"/>
    <property type="match status" value="1"/>
</dbReference>
<evidence type="ECO:0000256" key="5">
    <source>
        <dbReference type="ARBA" id="ARBA00022989"/>
    </source>
</evidence>
<keyword evidence="9" id="KW-1185">Reference proteome</keyword>
<dbReference type="GO" id="GO:0008630">
    <property type="term" value="P:intrinsic apoptotic signaling pathway in response to DNA damage"/>
    <property type="evidence" value="ECO:0007669"/>
    <property type="project" value="TreeGrafter"/>
</dbReference>
<dbReference type="GO" id="GO:0051400">
    <property type="term" value="F:BH domain binding"/>
    <property type="evidence" value="ECO:0007669"/>
    <property type="project" value="TreeGrafter"/>
</dbReference>
<proteinExistence type="inferred from homology"/>
<dbReference type="InterPro" id="IPR026298">
    <property type="entry name" value="Bcl-2_fam"/>
</dbReference>
<dbReference type="PROSITE" id="PS50062">
    <property type="entry name" value="BCL2_FAMILY"/>
    <property type="match status" value="1"/>
</dbReference>
<keyword evidence="4" id="KW-0053">Apoptosis</keyword>
<keyword evidence="3" id="KW-0812">Transmembrane</keyword>
<evidence type="ECO:0000256" key="2">
    <source>
        <dbReference type="ARBA" id="ARBA00009458"/>
    </source>
</evidence>
<evidence type="ECO:0000256" key="4">
    <source>
        <dbReference type="ARBA" id="ARBA00022703"/>
    </source>
</evidence>
<keyword evidence="6" id="KW-0472">Membrane</keyword>
<organism evidence="8 9">
    <name type="scientific">Meganyctiphanes norvegica</name>
    <name type="common">Northern krill</name>
    <name type="synonym">Thysanopoda norvegica</name>
    <dbReference type="NCBI Taxonomy" id="48144"/>
    <lineage>
        <taxon>Eukaryota</taxon>
        <taxon>Metazoa</taxon>
        <taxon>Ecdysozoa</taxon>
        <taxon>Arthropoda</taxon>
        <taxon>Crustacea</taxon>
        <taxon>Multicrustacea</taxon>
        <taxon>Malacostraca</taxon>
        <taxon>Eumalacostraca</taxon>
        <taxon>Eucarida</taxon>
        <taxon>Euphausiacea</taxon>
        <taxon>Euphausiidae</taxon>
        <taxon>Meganyctiphanes</taxon>
    </lineage>
</organism>
<dbReference type="SMART" id="SM00337">
    <property type="entry name" value="BCL"/>
    <property type="match status" value="1"/>
</dbReference>
<dbReference type="PANTHER" id="PTHR11256">
    <property type="entry name" value="BCL-2 RELATED"/>
    <property type="match status" value="1"/>
</dbReference>
<feature type="domain" description="Bcl-2 Bcl-2 homology region 1-3" evidence="7">
    <location>
        <begin position="5"/>
        <end position="106"/>
    </location>
</feature>
<dbReference type="PANTHER" id="PTHR11256:SF48">
    <property type="entry name" value="BCL-2-RELATED OVARIAN KILLER PROTEIN"/>
    <property type="match status" value="1"/>
</dbReference>
<keyword evidence="5" id="KW-1133">Transmembrane helix</keyword>
<reference evidence="8 9" key="1">
    <citation type="submission" date="2024-05" db="EMBL/GenBank/DDBJ databases">
        <authorList>
            <person name="Wallberg A."/>
        </authorList>
    </citation>
    <scope>NUCLEOTIDE SEQUENCE [LARGE SCALE GENOMIC DNA]</scope>
</reference>
<accession>A0AAV2S8T1</accession>
<dbReference type="SUPFAM" id="SSF56854">
    <property type="entry name" value="Bcl-2 inhibitors of programmed cell death"/>
    <property type="match status" value="1"/>
</dbReference>
<dbReference type="PRINTS" id="PR01862">
    <property type="entry name" value="BCL2FAMILY"/>
</dbReference>
<comment type="subcellular location">
    <subcellularLocation>
        <location evidence="1">Membrane</location>
        <topology evidence="1">Single-pass membrane protein</topology>
    </subcellularLocation>
</comment>
<dbReference type="CDD" id="cd06845">
    <property type="entry name" value="Bcl-2_like"/>
    <property type="match status" value="1"/>
</dbReference>
<dbReference type="InterPro" id="IPR002475">
    <property type="entry name" value="Bcl2-like"/>
</dbReference>
<dbReference type="GO" id="GO:0005741">
    <property type="term" value="C:mitochondrial outer membrane"/>
    <property type="evidence" value="ECO:0007669"/>
    <property type="project" value="TreeGrafter"/>
</dbReference>
<name>A0AAV2S8T1_MEGNR</name>
<dbReference type="InterPro" id="IPR036834">
    <property type="entry name" value="Bcl-2-like_sf"/>
</dbReference>
<dbReference type="EMBL" id="CAXKWB010048116">
    <property type="protein sequence ID" value="CAL4166375.1"/>
    <property type="molecule type" value="Genomic_DNA"/>
</dbReference>
<evidence type="ECO:0000313" key="8">
    <source>
        <dbReference type="EMBL" id="CAL4166375.1"/>
    </source>
</evidence>
<feature type="non-terminal residue" evidence="8">
    <location>
        <position position="1"/>
    </location>
</feature>
<dbReference type="AlphaFoldDB" id="A0AAV2S8T1"/>
<feature type="non-terminal residue" evidence="8">
    <location>
        <position position="106"/>
    </location>
</feature>
<sequence>VFPRVSGIGQELERNHPKVYGSVTRQLSITLTSDKVARSCLFAVANQVFRTEVTWARIISLFAVAAGLASDCVKQGHPEYVAGLVEVMGLVTERHIAVWIATQGGW</sequence>
<dbReference type="GO" id="GO:0042981">
    <property type="term" value="P:regulation of apoptotic process"/>
    <property type="evidence" value="ECO:0007669"/>
    <property type="project" value="InterPro"/>
</dbReference>
<dbReference type="GO" id="GO:0097192">
    <property type="term" value="P:extrinsic apoptotic signaling pathway in absence of ligand"/>
    <property type="evidence" value="ECO:0007669"/>
    <property type="project" value="TreeGrafter"/>
</dbReference>
<comment type="similarity">
    <text evidence="2">Belongs to the Bcl-2 family.</text>
</comment>
<evidence type="ECO:0000256" key="1">
    <source>
        <dbReference type="ARBA" id="ARBA00004167"/>
    </source>
</evidence>
<dbReference type="Pfam" id="PF00452">
    <property type="entry name" value="Bcl-2"/>
    <property type="match status" value="1"/>
</dbReference>
<protein>
    <recommendedName>
        <fullName evidence="7">Bcl-2 Bcl-2 homology region 1-3 domain-containing protein</fullName>
    </recommendedName>
</protein>